<proteinExistence type="predicted"/>
<dbReference type="Gene3D" id="1.25.40.390">
    <property type="match status" value="2"/>
</dbReference>
<gene>
    <name evidence="2" type="ORF">FUA23_02300</name>
</gene>
<dbReference type="EMBL" id="VOXD01000002">
    <property type="protein sequence ID" value="TXF91550.1"/>
    <property type="molecule type" value="Genomic_DNA"/>
</dbReference>
<protein>
    <submittedName>
        <fullName evidence="2">SusD/RagB family nutrient-binding outer membrane lipoprotein</fullName>
    </submittedName>
</protein>
<dbReference type="RefSeq" id="WP_147929090.1">
    <property type="nucleotide sequence ID" value="NZ_VOXD01000002.1"/>
</dbReference>
<evidence type="ECO:0000256" key="1">
    <source>
        <dbReference type="SAM" id="SignalP"/>
    </source>
</evidence>
<accession>A0A5C7G0C1</accession>
<feature type="chain" id="PRO_5022850832" evidence="1">
    <location>
        <begin position="21"/>
        <end position="579"/>
    </location>
</feature>
<dbReference type="InterPro" id="IPR024302">
    <property type="entry name" value="SusD-like"/>
</dbReference>
<dbReference type="OrthoDB" id="973072at2"/>
<evidence type="ECO:0000313" key="2">
    <source>
        <dbReference type="EMBL" id="TXF91550.1"/>
    </source>
</evidence>
<dbReference type="InterPro" id="IPR041662">
    <property type="entry name" value="SusD-like_2"/>
</dbReference>
<dbReference type="Pfam" id="PF12741">
    <property type="entry name" value="SusD-like"/>
    <property type="match status" value="1"/>
</dbReference>
<keyword evidence="1" id="KW-0732">Signal</keyword>
<sequence length="579" mass="63142">MNLFKKFALAMIVLSVAACTDLDELLENPNGVDPSRADAVSLYNSVQLNFRNVANSQTVYRFTAGLARMNGEIGGFTYQATHGPTEFDGLWNDVYADLFPDIDAFISLAEPIGLDTEVASAKIMKAYSLMLLVDLFNDVPLSEAGLGASPDNQILNPTADSGEEVYNAAIALLDEALALLDGGSNFASASFDNFYGGSVTGWATLAKTMKVRAAVTTRLVGGAGGAGTINSALAEGDIIDANSENFEFQYGNNRANPDNRHPFYPNAYEASDAQYLSNWYMWLLAESKGFPDPRTRYYFYRQETDIIGAYEDDPNAFDCIQTMTPDPDFLPAWYEAVSEDMPYCLGSYSQGYFGRDHLNGSGIPPDGQLRTVYGLYPGGGKFDDGITNDDVQNAGVDGAQGAGIAPLWQASFTHFILAEAALTMGTDGDAREFLELGIELSQERVRAFESLVDGSEQVAMAPPVDVFVEDTYPADSTFTQYVDYVLDEYDAASSDEERLGIVAREYLIALYGNGIEAYNLYRRTCLPGQIQPAIDPNPGAFIRSALYPSVHVNLNQNISQKDGFTEPVFWDTNDASCNY</sequence>
<reference evidence="2 3" key="1">
    <citation type="submission" date="2019-08" db="EMBL/GenBank/DDBJ databases">
        <title>Lewinella sp. strain SSH13 Genome sequencing and assembly.</title>
        <authorList>
            <person name="Kim I."/>
        </authorList>
    </citation>
    <scope>NUCLEOTIDE SEQUENCE [LARGE SCALE GENOMIC DNA]</scope>
    <source>
        <strain evidence="2 3">SSH13</strain>
    </source>
</reference>
<name>A0A5C7G0C1_9BACT</name>
<keyword evidence="3" id="KW-1185">Reference proteome</keyword>
<dbReference type="InterPro" id="IPR011990">
    <property type="entry name" value="TPR-like_helical_dom_sf"/>
</dbReference>
<dbReference type="PROSITE" id="PS51257">
    <property type="entry name" value="PROKAR_LIPOPROTEIN"/>
    <property type="match status" value="1"/>
</dbReference>
<evidence type="ECO:0000313" key="3">
    <source>
        <dbReference type="Proteomes" id="UP000321907"/>
    </source>
</evidence>
<comment type="caution">
    <text evidence="2">The sequence shown here is derived from an EMBL/GenBank/DDBJ whole genome shotgun (WGS) entry which is preliminary data.</text>
</comment>
<dbReference type="SUPFAM" id="SSF48452">
    <property type="entry name" value="TPR-like"/>
    <property type="match status" value="1"/>
</dbReference>
<dbReference type="Proteomes" id="UP000321907">
    <property type="component" value="Unassembled WGS sequence"/>
</dbReference>
<dbReference type="AlphaFoldDB" id="A0A5C7G0C1"/>
<organism evidence="2 3">
    <name type="scientific">Neolewinella aurantiaca</name>
    <dbReference type="NCBI Taxonomy" id="2602767"/>
    <lineage>
        <taxon>Bacteria</taxon>
        <taxon>Pseudomonadati</taxon>
        <taxon>Bacteroidota</taxon>
        <taxon>Saprospiria</taxon>
        <taxon>Saprospirales</taxon>
        <taxon>Lewinellaceae</taxon>
        <taxon>Neolewinella</taxon>
    </lineage>
</organism>
<dbReference type="Pfam" id="PF12771">
    <property type="entry name" value="SusD-like_2"/>
    <property type="match status" value="1"/>
</dbReference>
<feature type="signal peptide" evidence="1">
    <location>
        <begin position="1"/>
        <end position="20"/>
    </location>
</feature>
<keyword evidence="2" id="KW-0449">Lipoprotein</keyword>